<feature type="compositionally biased region" description="Acidic residues" evidence="1">
    <location>
        <begin position="158"/>
        <end position="169"/>
    </location>
</feature>
<organism evidence="2 3">
    <name type="scientific">Fomitopsis schrenkii</name>
    <name type="common">Brown rot fungus</name>
    <dbReference type="NCBI Taxonomy" id="2126942"/>
    <lineage>
        <taxon>Eukaryota</taxon>
        <taxon>Fungi</taxon>
        <taxon>Dikarya</taxon>
        <taxon>Basidiomycota</taxon>
        <taxon>Agaricomycotina</taxon>
        <taxon>Agaricomycetes</taxon>
        <taxon>Polyporales</taxon>
        <taxon>Fomitopsis</taxon>
    </lineage>
</organism>
<evidence type="ECO:0000313" key="2">
    <source>
        <dbReference type="EMBL" id="EPS92529.1"/>
    </source>
</evidence>
<evidence type="ECO:0000313" key="3">
    <source>
        <dbReference type="Proteomes" id="UP000015241"/>
    </source>
</evidence>
<dbReference type="InParanoid" id="S8F0H3"/>
<feature type="compositionally biased region" description="Low complexity" evidence="1">
    <location>
        <begin position="94"/>
        <end position="106"/>
    </location>
</feature>
<dbReference type="EMBL" id="KE504502">
    <property type="protein sequence ID" value="EPS92529.1"/>
    <property type="molecule type" value="Genomic_DNA"/>
</dbReference>
<dbReference type="OrthoDB" id="2799577at2759"/>
<gene>
    <name evidence="2" type="ORF">FOMPIDRAFT_1080240</name>
</gene>
<accession>S8F0H3</accession>
<feature type="compositionally biased region" description="Acidic residues" evidence="1">
    <location>
        <begin position="117"/>
        <end position="127"/>
    </location>
</feature>
<feature type="region of interest" description="Disordered" evidence="1">
    <location>
        <begin position="158"/>
        <end position="177"/>
    </location>
</feature>
<sequence>DDDDRTCPVCNKWFQTSQGLMSHLSLARSCKWYRKGKNPIRLDEEIPEPVEMEELFAGDDNRSSAMEVDDQDFSDVIQNRDLFRFVLPDQPPDGSSSASGASSSSGPRNMVIPPPILDDDDDPRTYEEDETVGAVIAMAPSIVEKWKAYFDDTADEAEERMDVDGEEREDAAGKDPNSKWLPFASELDWNVASWIVKEDIGQKSLNRFLSIPGVLERLGLSFKDVRELFMKVDTIPERAPWRTTSLAFPDRPEEKHLVRYRDIIEAIKALLGNPSYAKQLVWRPRRVFKDASKKKQVFSEMWTGMW</sequence>
<keyword evidence="3" id="KW-1185">Reference proteome</keyword>
<protein>
    <submittedName>
        <fullName evidence="2">Uncharacterized protein</fullName>
    </submittedName>
</protein>
<proteinExistence type="predicted"/>
<name>S8F0H3_FOMSC</name>
<feature type="non-terminal residue" evidence="2">
    <location>
        <position position="1"/>
    </location>
</feature>
<feature type="non-terminal residue" evidence="2">
    <location>
        <position position="306"/>
    </location>
</feature>
<dbReference type="Pfam" id="PF18759">
    <property type="entry name" value="Plavaka"/>
    <property type="match status" value="1"/>
</dbReference>
<dbReference type="HOGENOM" id="CLU_006344_5_0_1"/>
<reference evidence="2 3" key="1">
    <citation type="journal article" date="2012" name="Science">
        <title>The Paleozoic origin of enzymatic lignin decomposition reconstructed from 31 fungal genomes.</title>
        <authorList>
            <person name="Floudas D."/>
            <person name="Binder M."/>
            <person name="Riley R."/>
            <person name="Barry K."/>
            <person name="Blanchette R.A."/>
            <person name="Henrissat B."/>
            <person name="Martinez A.T."/>
            <person name="Otillar R."/>
            <person name="Spatafora J.W."/>
            <person name="Yadav J.S."/>
            <person name="Aerts A."/>
            <person name="Benoit I."/>
            <person name="Boyd A."/>
            <person name="Carlson A."/>
            <person name="Copeland A."/>
            <person name="Coutinho P.M."/>
            <person name="de Vries R.P."/>
            <person name="Ferreira P."/>
            <person name="Findley K."/>
            <person name="Foster B."/>
            <person name="Gaskell J."/>
            <person name="Glotzer D."/>
            <person name="Gorecki P."/>
            <person name="Heitman J."/>
            <person name="Hesse C."/>
            <person name="Hori C."/>
            <person name="Igarashi K."/>
            <person name="Jurgens J.A."/>
            <person name="Kallen N."/>
            <person name="Kersten P."/>
            <person name="Kohler A."/>
            <person name="Kuees U."/>
            <person name="Kumar T.K.A."/>
            <person name="Kuo A."/>
            <person name="LaButti K."/>
            <person name="Larrondo L.F."/>
            <person name="Lindquist E."/>
            <person name="Ling A."/>
            <person name="Lombard V."/>
            <person name="Lucas S."/>
            <person name="Lundell T."/>
            <person name="Martin R."/>
            <person name="McLaughlin D.J."/>
            <person name="Morgenstern I."/>
            <person name="Morin E."/>
            <person name="Murat C."/>
            <person name="Nagy L.G."/>
            <person name="Nolan M."/>
            <person name="Ohm R.A."/>
            <person name="Patyshakuliyeva A."/>
            <person name="Rokas A."/>
            <person name="Ruiz-Duenas F.J."/>
            <person name="Sabat G."/>
            <person name="Salamov A."/>
            <person name="Samejima M."/>
            <person name="Schmutz J."/>
            <person name="Slot J.C."/>
            <person name="St John F."/>
            <person name="Stenlid J."/>
            <person name="Sun H."/>
            <person name="Sun S."/>
            <person name="Syed K."/>
            <person name="Tsang A."/>
            <person name="Wiebenga A."/>
            <person name="Young D."/>
            <person name="Pisabarro A."/>
            <person name="Eastwood D.C."/>
            <person name="Martin F."/>
            <person name="Cullen D."/>
            <person name="Grigoriev I.V."/>
            <person name="Hibbett D.S."/>
        </authorList>
    </citation>
    <scope>NUCLEOTIDE SEQUENCE</scope>
    <source>
        <strain evidence="3">FP-58527</strain>
    </source>
</reference>
<dbReference type="AlphaFoldDB" id="S8F0H3"/>
<dbReference type="STRING" id="743788.S8F0H3"/>
<feature type="region of interest" description="Disordered" evidence="1">
    <location>
        <begin position="86"/>
        <end position="127"/>
    </location>
</feature>
<dbReference type="InterPro" id="IPR041078">
    <property type="entry name" value="Plavaka"/>
</dbReference>
<dbReference type="eggNOG" id="ENOG502R100">
    <property type="taxonomic scope" value="Eukaryota"/>
</dbReference>
<evidence type="ECO:0000256" key="1">
    <source>
        <dbReference type="SAM" id="MobiDB-lite"/>
    </source>
</evidence>
<dbReference type="Proteomes" id="UP000015241">
    <property type="component" value="Unassembled WGS sequence"/>
</dbReference>